<sequence length="108" mass="12320">MKYKGYEAVIQFDPEDRIFFGRVVGTQDVIAFDGQTVDELEASFHNVIEDYLADCQRMGKDPDKPCSGRFNLRISPELHRQAVIRAQVDGVSLNTWVETAISTHLHHK</sequence>
<protein>
    <submittedName>
        <fullName evidence="1">HicB family protein</fullName>
    </submittedName>
</protein>
<evidence type="ECO:0000313" key="2">
    <source>
        <dbReference type="Proteomes" id="UP000000268"/>
    </source>
</evidence>
<proteinExistence type="predicted"/>
<dbReference type="HOGENOM" id="CLU_134927_1_1_3"/>
<reference evidence="1 2" key="1">
    <citation type="journal article" date="2008" name="Proc. Natl. Acad. Sci. U.S.A.">
        <title>Niche adaptation and genome expansion in the chlorophyll d-producing cyanobacterium Acaryochloris marina.</title>
        <authorList>
            <person name="Swingley W.D."/>
            <person name="Chen M."/>
            <person name="Cheung P.C."/>
            <person name="Conrad A.L."/>
            <person name="Dejesa L.C."/>
            <person name="Hao J."/>
            <person name="Honchak B.M."/>
            <person name="Karbach L.E."/>
            <person name="Kurdoglu A."/>
            <person name="Lahiri S."/>
            <person name="Mastrian S.D."/>
            <person name="Miyashita H."/>
            <person name="Page L."/>
            <person name="Ramakrishna P."/>
            <person name="Satoh S."/>
            <person name="Sattley W.M."/>
            <person name="Shimada Y."/>
            <person name="Taylor H.L."/>
            <person name="Tomo T."/>
            <person name="Tsuchiya T."/>
            <person name="Wang Z.T."/>
            <person name="Raymond J."/>
            <person name="Mimuro M."/>
            <person name="Blankenship R.E."/>
            <person name="Touchman J.W."/>
        </authorList>
    </citation>
    <scope>NUCLEOTIDE SEQUENCE [LARGE SCALE GENOMIC DNA]</scope>
    <source>
        <strain evidence="2">MBIC 11017</strain>
    </source>
</reference>
<dbReference type="SUPFAM" id="SSF143100">
    <property type="entry name" value="TTHA1013/TTHA0281-like"/>
    <property type="match status" value="1"/>
</dbReference>
<dbReference type="OrthoDB" id="9793107at2"/>
<accession>B0C994</accession>
<dbReference type="EMBL" id="CP000828">
    <property type="protein sequence ID" value="ABW27775.1"/>
    <property type="molecule type" value="Genomic_DNA"/>
</dbReference>
<dbReference type="InterPro" id="IPR035069">
    <property type="entry name" value="TTHA1013/TTHA0281-like"/>
</dbReference>
<dbReference type="InterPro" id="IPR008651">
    <property type="entry name" value="Uncharacterised_HicB"/>
</dbReference>
<gene>
    <name evidence="1" type="ordered locus">AM1_2775</name>
</gene>
<dbReference type="RefSeq" id="WP_012163222.1">
    <property type="nucleotide sequence ID" value="NC_009925.1"/>
</dbReference>
<dbReference type="Proteomes" id="UP000000268">
    <property type="component" value="Chromosome"/>
</dbReference>
<dbReference type="InterPro" id="IPR010985">
    <property type="entry name" value="Ribbon_hlx_hlx"/>
</dbReference>
<dbReference type="KEGG" id="amr:AM1_2775"/>
<evidence type="ECO:0000313" key="1">
    <source>
        <dbReference type="EMBL" id="ABW27775.1"/>
    </source>
</evidence>
<dbReference type="STRING" id="329726.AM1_2775"/>
<keyword evidence="2" id="KW-1185">Reference proteome</keyword>
<dbReference type="GO" id="GO:0006355">
    <property type="term" value="P:regulation of DNA-templated transcription"/>
    <property type="evidence" value="ECO:0007669"/>
    <property type="project" value="InterPro"/>
</dbReference>
<dbReference type="SUPFAM" id="SSF47598">
    <property type="entry name" value="Ribbon-helix-helix"/>
    <property type="match status" value="1"/>
</dbReference>
<organism evidence="1 2">
    <name type="scientific">Acaryochloris marina (strain MBIC 11017)</name>
    <dbReference type="NCBI Taxonomy" id="329726"/>
    <lineage>
        <taxon>Bacteria</taxon>
        <taxon>Bacillati</taxon>
        <taxon>Cyanobacteriota</taxon>
        <taxon>Cyanophyceae</taxon>
        <taxon>Acaryochloridales</taxon>
        <taxon>Acaryochloridaceae</taxon>
        <taxon>Acaryochloris</taxon>
    </lineage>
</organism>
<name>B0C994_ACAM1</name>
<dbReference type="eggNOG" id="COG4226">
    <property type="taxonomic scope" value="Bacteria"/>
</dbReference>
<dbReference type="Pfam" id="PF05534">
    <property type="entry name" value="HicB"/>
    <property type="match status" value="1"/>
</dbReference>
<dbReference type="AlphaFoldDB" id="B0C994"/>